<dbReference type="Gene3D" id="2.30.30.100">
    <property type="match status" value="1"/>
</dbReference>
<feature type="domain" description="FFD box profile" evidence="4">
    <location>
        <begin position="378"/>
        <end position="394"/>
    </location>
</feature>
<reference evidence="6" key="1">
    <citation type="submission" date="2022-11" db="UniProtKB">
        <authorList>
            <consortium name="WormBaseParasite"/>
        </authorList>
    </citation>
    <scope>IDENTIFICATION</scope>
</reference>
<protein>
    <submittedName>
        <fullName evidence="6">FFD box profile domain-containing protein</fullName>
    </submittedName>
</protein>
<dbReference type="SMART" id="SM01271">
    <property type="entry name" value="LSM14"/>
    <property type="match status" value="1"/>
</dbReference>
<dbReference type="CDD" id="cd01736">
    <property type="entry name" value="LSm14_N"/>
    <property type="match status" value="1"/>
</dbReference>
<dbReference type="AlphaFoldDB" id="A0A915E7X6"/>
<dbReference type="WBParaSite" id="jg3005">
    <property type="protein sequence ID" value="jg3005"/>
    <property type="gene ID" value="jg3005"/>
</dbReference>
<sequence>MSQGPFTFVEASEESGESDDEQGAMSFFLNETSSEVVASQVESKLKKDKIGDEATLVIADTKDTQKAYLTAEDLERLQPGECLNDAIINSYLDFVVKRSESSPLLPTIVDLRRKTISYYDSLLGDGANTLRIIRKFLEQTEKPGNRNWFHKKLSKEFKNKLTCRPIRANNKKVIECKMETQKTSQPYIGSMISLISKLDIRYEGILHSVNSSESTIALAKVRSFGTEDRPTPHLVPARDDVYEYIIFKAADIKDLVVCETTKPSSFASYSKAAQSNPMNTSSRVNAYVAPTRRAYDGPRSDNRSLGSSRGFQREFRPNQSAGFVPRPGSSISGRGLDNDEFHSLASQRVKFESDYDFERSPRRMMRIGSANSETTSEIFYDKNTSFFDSISSETMEKSNGMMRSSWKTERQTNQETFGHQAVRSLAYRRGGRGWRGASSRGFGMSSDRRGGVGSGFVQDRYRYTINRMPMLMMFELN</sequence>
<dbReference type="PANTHER" id="PTHR13586">
    <property type="entry name" value="SCD6 PROTEIN-RELATED"/>
    <property type="match status" value="1"/>
</dbReference>
<comment type="similarity">
    <text evidence="1">Belongs to the LSM14 family.</text>
</comment>
<dbReference type="SUPFAM" id="SSF50182">
    <property type="entry name" value="Sm-like ribonucleoproteins"/>
    <property type="match status" value="1"/>
</dbReference>
<dbReference type="SUPFAM" id="SSF54001">
    <property type="entry name" value="Cysteine proteinases"/>
    <property type="match status" value="1"/>
</dbReference>
<dbReference type="GO" id="GO:0033962">
    <property type="term" value="P:P-body assembly"/>
    <property type="evidence" value="ECO:0007669"/>
    <property type="project" value="TreeGrafter"/>
</dbReference>
<keyword evidence="5" id="KW-1185">Reference proteome</keyword>
<evidence type="ECO:0000256" key="3">
    <source>
        <dbReference type="SAM" id="MobiDB-lite"/>
    </source>
</evidence>
<dbReference type="InterPro" id="IPR025609">
    <property type="entry name" value="Lsm14-like_N"/>
</dbReference>
<name>A0A915E7X6_9BILA</name>
<dbReference type="SMART" id="SM01199">
    <property type="entry name" value="FDF"/>
    <property type="match status" value="1"/>
</dbReference>
<feature type="short sequence motif" description="FFD box" evidence="2">
    <location>
        <begin position="378"/>
        <end position="394"/>
    </location>
</feature>
<dbReference type="InterPro" id="IPR038765">
    <property type="entry name" value="Papain-like_cys_pep_sf"/>
</dbReference>
<evidence type="ECO:0000313" key="6">
    <source>
        <dbReference type="WBParaSite" id="jg3005"/>
    </source>
</evidence>
<dbReference type="GO" id="GO:0034063">
    <property type="term" value="P:stress granule assembly"/>
    <property type="evidence" value="ECO:0007669"/>
    <property type="project" value="TreeGrafter"/>
</dbReference>
<feature type="compositionally biased region" description="Basic and acidic residues" evidence="3">
    <location>
        <begin position="293"/>
        <end position="302"/>
    </location>
</feature>
<dbReference type="Gene3D" id="3.40.395.10">
    <property type="entry name" value="Adenoviral Proteinase, Chain A"/>
    <property type="match status" value="1"/>
</dbReference>
<dbReference type="InterPro" id="IPR025761">
    <property type="entry name" value="FFD_box"/>
</dbReference>
<organism evidence="5 6">
    <name type="scientific">Ditylenchus dipsaci</name>
    <dbReference type="NCBI Taxonomy" id="166011"/>
    <lineage>
        <taxon>Eukaryota</taxon>
        <taxon>Metazoa</taxon>
        <taxon>Ecdysozoa</taxon>
        <taxon>Nematoda</taxon>
        <taxon>Chromadorea</taxon>
        <taxon>Rhabditida</taxon>
        <taxon>Tylenchina</taxon>
        <taxon>Tylenchomorpha</taxon>
        <taxon>Sphaerularioidea</taxon>
        <taxon>Anguinidae</taxon>
        <taxon>Anguininae</taxon>
        <taxon>Ditylenchus</taxon>
    </lineage>
</organism>
<feature type="compositionally biased region" description="Acidic residues" evidence="3">
    <location>
        <begin position="11"/>
        <end position="22"/>
    </location>
</feature>
<evidence type="ECO:0000259" key="4">
    <source>
        <dbReference type="PROSITE" id="PS51513"/>
    </source>
</evidence>
<dbReference type="PANTHER" id="PTHR13586:SF0">
    <property type="entry name" value="TRAILER HITCH, ISOFORM H"/>
    <property type="match status" value="1"/>
</dbReference>
<dbReference type="PROSITE" id="PS51513">
    <property type="entry name" value="FFD"/>
    <property type="match status" value="1"/>
</dbReference>
<dbReference type="InterPro" id="IPR010920">
    <property type="entry name" value="LSM_dom_sf"/>
</dbReference>
<dbReference type="InterPro" id="IPR019050">
    <property type="entry name" value="FDF_dom"/>
</dbReference>
<evidence type="ECO:0000313" key="5">
    <source>
        <dbReference type="Proteomes" id="UP000887574"/>
    </source>
</evidence>
<feature type="region of interest" description="Disordered" evidence="3">
    <location>
        <begin position="1"/>
        <end position="24"/>
    </location>
</feature>
<dbReference type="GO" id="GO:0000932">
    <property type="term" value="C:P-body"/>
    <property type="evidence" value="ECO:0007669"/>
    <property type="project" value="TreeGrafter"/>
</dbReference>
<proteinExistence type="inferred from homology"/>
<dbReference type="Pfam" id="PF12701">
    <property type="entry name" value="LSM14"/>
    <property type="match status" value="1"/>
</dbReference>
<evidence type="ECO:0000256" key="2">
    <source>
        <dbReference type="PROSITE-ProRule" id="PRU00846"/>
    </source>
</evidence>
<dbReference type="Proteomes" id="UP000887574">
    <property type="component" value="Unplaced"/>
</dbReference>
<feature type="region of interest" description="Disordered" evidence="3">
    <location>
        <begin position="291"/>
        <end position="338"/>
    </location>
</feature>
<evidence type="ECO:0000256" key="1">
    <source>
        <dbReference type="ARBA" id="ARBA00010415"/>
    </source>
</evidence>
<accession>A0A915E7X6</accession>
<dbReference type="GO" id="GO:0003729">
    <property type="term" value="F:mRNA binding"/>
    <property type="evidence" value="ECO:0007669"/>
    <property type="project" value="TreeGrafter"/>
</dbReference>